<dbReference type="Gene3D" id="3.20.20.140">
    <property type="entry name" value="Metal-dependent hydrolases"/>
    <property type="match status" value="1"/>
</dbReference>
<keyword evidence="1" id="KW-0456">Lyase</keyword>
<dbReference type="InterPro" id="IPR032466">
    <property type="entry name" value="Metal_Hydrolase"/>
</dbReference>
<dbReference type="CDD" id="cd01292">
    <property type="entry name" value="metallo-dependent_hydrolases"/>
    <property type="match status" value="1"/>
</dbReference>
<organism evidence="3 4">
    <name type="scientific">Zoogloea dura</name>
    <dbReference type="NCBI Taxonomy" id="2728840"/>
    <lineage>
        <taxon>Bacteria</taxon>
        <taxon>Pseudomonadati</taxon>
        <taxon>Pseudomonadota</taxon>
        <taxon>Betaproteobacteria</taxon>
        <taxon>Rhodocyclales</taxon>
        <taxon>Zoogloeaceae</taxon>
        <taxon>Zoogloea</taxon>
    </lineage>
</organism>
<gene>
    <name evidence="3" type="ORF">HHL15_22440</name>
</gene>
<dbReference type="PROSITE" id="PS51318">
    <property type="entry name" value="TAT"/>
    <property type="match status" value="1"/>
</dbReference>
<dbReference type="Proteomes" id="UP000580043">
    <property type="component" value="Unassembled WGS sequence"/>
</dbReference>
<feature type="domain" description="Amidohydrolase-related" evidence="2">
    <location>
        <begin position="58"/>
        <end position="362"/>
    </location>
</feature>
<dbReference type="InterPro" id="IPR032465">
    <property type="entry name" value="ACMSD"/>
</dbReference>
<evidence type="ECO:0000256" key="1">
    <source>
        <dbReference type="ARBA" id="ARBA00023239"/>
    </source>
</evidence>
<reference evidence="3 4" key="1">
    <citation type="submission" date="2020-04" db="EMBL/GenBank/DDBJ databases">
        <title>Zoogloea sp. G-4-1-14 isolated from soil.</title>
        <authorList>
            <person name="Dahal R.H."/>
        </authorList>
    </citation>
    <scope>NUCLEOTIDE SEQUENCE [LARGE SCALE GENOMIC DNA]</scope>
    <source>
        <strain evidence="3 4">G-4-1-14</strain>
    </source>
</reference>
<protein>
    <submittedName>
        <fullName evidence="3">Amidohydrolase</fullName>
    </submittedName>
</protein>
<sequence>MQDNAPQIAFAPCSCGLGPEGLHRRRFLAGAAGLGVAGMLPACTSAPLAAGPAGDGLIDVHHHHIPPFYLEAYRDRIAGARGGAISPAWLSWSPEKAIAAMDASNVATAVLSLTTPGVWFGDRVAAARTARQVNEYAADLGRRFKGRFGLFAALPLPDQEASLREIEYSLDVLKADGIGLMTSYGDKWLGNPDYDAVFAELNRRGAVVFVHPTAPLCCRNLMPDVVPVVAEIPQDTARAITNMLFTGTFVRYRRIRFIFTHAGGNTPMIIGRMRQYGPANLAALAPLGIEGELRRHHFDLAGTANRPAVAAITSIVPVSQILMGSDNPFVPLAETAQDLTTLGLSPADLRAIRRDNALALLPGLAAR</sequence>
<evidence type="ECO:0000313" key="4">
    <source>
        <dbReference type="Proteomes" id="UP000580043"/>
    </source>
</evidence>
<evidence type="ECO:0000259" key="2">
    <source>
        <dbReference type="Pfam" id="PF04909"/>
    </source>
</evidence>
<dbReference type="Pfam" id="PF04909">
    <property type="entry name" value="Amidohydro_2"/>
    <property type="match status" value="1"/>
</dbReference>
<name>A0A848GCE8_9RHOO</name>
<dbReference type="GO" id="GO:0016831">
    <property type="term" value="F:carboxy-lyase activity"/>
    <property type="evidence" value="ECO:0007669"/>
    <property type="project" value="InterPro"/>
</dbReference>
<dbReference type="InterPro" id="IPR006311">
    <property type="entry name" value="TAT_signal"/>
</dbReference>
<dbReference type="PANTHER" id="PTHR21240">
    <property type="entry name" value="2-AMINO-3-CARBOXYLMUCONATE-6-SEMIALDEHYDE DECARBOXYLASE"/>
    <property type="match status" value="1"/>
</dbReference>
<dbReference type="GO" id="GO:0005737">
    <property type="term" value="C:cytoplasm"/>
    <property type="evidence" value="ECO:0007669"/>
    <property type="project" value="TreeGrafter"/>
</dbReference>
<keyword evidence="3" id="KW-0378">Hydrolase</keyword>
<dbReference type="PANTHER" id="PTHR21240:SF28">
    <property type="entry name" value="ISO-OROTATE DECARBOXYLASE (EUROFUNG)"/>
    <property type="match status" value="1"/>
</dbReference>
<dbReference type="AlphaFoldDB" id="A0A848GCE8"/>
<dbReference type="EMBL" id="JABBGA010000028">
    <property type="protein sequence ID" value="NML28525.1"/>
    <property type="molecule type" value="Genomic_DNA"/>
</dbReference>
<evidence type="ECO:0000313" key="3">
    <source>
        <dbReference type="EMBL" id="NML28525.1"/>
    </source>
</evidence>
<dbReference type="GO" id="GO:0019748">
    <property type="term" value="P:secondary metabolic process"/>
    <property type="evidence" value="ECO:0007669"/>
    <property type="project" value="TreeGrafter"/>
</dbReference>
<dbReference type="GO" id="GO:0016787">
    <property type="term" value="F:hydrolase activity"/>
    <property type="evidence" value="ECO:0007669"/>
    <property type="project" value="UniProtKB-KW"/>
</dbReference>
<accession>A0A848GCE8</accession>
<comment type="caution">
    <text evidence="3">The sequence shown here is derived from an EMBL/GenBank/DDBJ whole genome shotgun (WGS) entry which is preliminary data.</text>
</comment>
<dbReference type="InterPro" id="IPR006680">
    <property type="entry name" value="Amidohydro-rel"/>
</dbReference>
<dbReference type="SUPFAM" id="SSF51556">
    <property type="entry name" value="Metallo-dependent hydrolases"/>
    <property type="match status" value="1"/>
</dbReference>
<keyword evidence="4" id="KW-1185">Reference proteome</keyword>
<dbReference type="RefSeq" id="WP_169148051.1">
    <property type="nucleotide sequence ID" value="NZ_JABBGA010000028.1"/>
</dbReference>
<proteinExistence type="predicted"/>